<evidence type="ECO:0000256" key="1">
    <source>
        <dbReference type="ARBA" id="ARBA00004196"/>
    </source>
</evidence>
<organism evidence="6 7">
    <name type="scientific">Tepidicaulis marinus</name>
    <dbReference type="NCBI Taxonomy" id="1333998"/>
    <lineage>
        <taxon>Bacteria</taxon>
        <taxon>Pseudomonadati</taxon>
        <taxon>Pseudomonadota</taxon>
        <taxon>Alphaproteobacteria</taxon>
        <taxon>Hyphomicrobiales</taxon>
        <taxon>Parvibaculaceae</taxon>
        <taxon>Tepidicaulis</taxon>
    </lineage>
</organism>
<dbReference type="InterPro" id="IPR050553">
    <property type="entry name" value="Thioredoxin_ResA/DsbE_sf"/>
</dbReference>
<accession>A0A081B8T4</accession>
<keyword evidence="4" id="KW-0812">Transmembrane</keyword>
<feature type="domain" description="Thioredoxin" evidence="5">
    <location>
        <begin position="56"/>
        <end position="199"/>
    </location>
</feature>
<keyword evidence="4" id="KW-1133">Transmembrane helix</keyword>
<dbReference type="STRING" id="1333998.M2A_0951"/>
<reference evidence="6 7" key="1">
    <citation type="submission" date="2014-07" db="EMBL/GenBank/DDBJ databases">
        <title>Tepidicaulis marinum gen. nov., sp. nov., a novel marine bacterium denitrifying nitrate to nitrous oxide strictly under microaerobic conditions.</title>
        <authorList>
            <person name="Takeuchi M."/>
            <person name="Yamagishi T."/>
            <person name="Kamagata Y."/>
            <person name="Oshima K."/>
            <person name="Hattori M."/>
            <person name="Katayama T."/>
            <person name="Hanada S."/>
            <person name="Tamaki H."/>
            <person name="Marumo K."/>
            <person name="Maeda H."/>
            <person name="Nedachi M."/>
            <person name="Iwasaki W."/>
            <person name="Suwa Y."/>
            <person name="Sakata S."/>
        </authorList>
    </citation>
    <scope>NUCLEOTIDE SEQUENCE [LARGE SCALE GENOMIC DNA]</scope>
    <source>
        <strain evidence="6 7">MA2</strain>
    </source>
</reference>
<evidence type="ECO:0000313" key="6">
    <source>
        <dbReference type="EMBL" id="GAK44452.1"/>
    </source>
</evidence>
<evidence type="ECO:0000256" key="2">
    <source>
        <dbReference type="ARBA" id="ARBA00022748"/>
    </source>
</evidence>
<keyword evidence="3" id="KW-0676">Redox-active center</keyword>
<dbReference type="GO" id="GO:0017004">
    <property type="term" value="P:cytochrome complex assembly"/>
    <property type="evidence" value="ECO:0007669"/>
    <property type="project" value="UniProtKB-KW"/>
</dbReference>
<dbReference type="Proteomes" id="UP000028702">
    <property type="component" value="Unassembled WGS sequence"/>
</dbReference>
<comment type="subcellular location">
    <subcellularLocation>
        <location evidence="1">Cell envelope</location>
    </subcellularLocation>
</comment>
<dbReference type="PROSITE" id="PS00194">
    <property type="entry name" value="THIOREDOXIN_1"/>
    <property type="match status" value="1"/>
</dbReference>
<dbReference type="SUPFAM" id="SSF52833">
    <property type="entry name" value="Thioredoxin-like"/>
    <property type="match status" value="1"/>
</dbReference>
<keyword evidence="2" id="KW-0201">Cytochrome c-type biogenesis</keyword>
<dbReference type="InterPro" id="IPR013740">
    <property type="entry name" value="Redoxin"/>
</dbReference>
<dbReference type="PANTHER" id="PTHR42852:SF13">
    <property type="entry name" value="PROTEIN DIPZ"/>
    <property type="match status" value="1"/>
</dbReference>
<evidence type="ECO:0000256" key="4">
    <source>
        <dbReference type="SAM" id="Phobius"/>
    </source>
</evidence>
<comment type="caution">
    <text evidence="6">The sequence shown here is derived from an EMBL/GenBank/DDBJ whole genome shotgun (WGS) entry which is preliminary data.</text>
</comment>
<evidence type="ECO:0000259" key="5">
    <source>
        <dbReference type="PROSITE" id="PS51352"/>
    </source>
</evidence>
<feature type="transmembrane region" description="Helical" evidence="4">
    <location>
        <begin position="6"/>
        <end position="27"/>
    </location>
</feature>
<dbReference type="Gene3D" id="3.40.30.10">
    <property type="entry name" value="Glutaredoxin"/>
    <property type="match status" value="1"/>
</dbReference>
<evidence type="ECO:0000256" key="3">
    <source>
        <dbReference type="ARBA" id="ARBA00023284"/>
    </source>
</evidence>
<proteinExistence type="predicted"/>
<dbReference type="GO" id="GO:0015036">
    <property type="term" value="F:disulfide oxidoreductase activity"/>
    <property type="evidence" value="ECO:0007669"/>
    <property type="project" value="UniProtKB-ARBA"/>
</dbReference>
<sequence length="201" mass="21184">MTRSKILLPLGALALAGIIALGVIYLIEPGGRNLEGGPASGPLAAYSVGEMKGFVSFPQLEAPDPVSFRNAAGEELGLDAFKGKVVLLNLWATWCGPCRHEMPALDRLQADLGGPDFEVVALSLDKGGMEGPKAFYEEVGVRNLALYQDPSARAGVTLGAFGLPLTMLLDKQGRVVGRLVGAAEWDSPDAKALIKAVLERE</sequence>
<dbReference type="InterPro" id="IPR017937">
    <property type="entry name" value="Thioredoxin_CS"/>
</dbReference>
<dbReference type="eggNOG" id="COG0526">
    <property type="taxonomic scope" value="Bacteria"/>
</dbReference>
<dbReference type="GO" id="GO:0030313">
    <property type="term" value="C:cell envelope"/>
    <property type="evidence" value="ECO:0007669"/>
    <property type="project" value="UniProtKB-SubCell"/>
</dbReference>
<gene>
    <name evidence="6" type="ORF">M2A_0951</name>
</gene>
<name>A0A081B8T4_9HYPH</name>
<dbReference type="EMBL" id="BBIO01000003">
    <property type="protein sequence ID" value="GAK44452.1"/>
    <property type="molecule type" value="Genomic_DNA"/>
</dbReference>
<dbReference type="InterPro" id="IPR013766">
    <property type="entry name" value="Thioredoxin_domain"/>
</dbReference>
<dbReference type="PROSITE" id="PS51352">
    <property type="entry name" value="THIOREDOXIN_2"/>
    <property type="match status" value="1"/>
</dbReference>
<dbReference type="CDD" id="cd02966">
    <property type="entry name" value="TlpA_like_family"/>
    <property type="match status" value="1"/>
</dbReference>
<keyword evidence="4" id="KW-0472">Membrane</keyword>
<dbReference type="Pfam" id="PF08534">
    <property type="entry name" value="Redoxin"/>
    <property type="match status" value="1"/>
</dbReference>
<keyword evidence="7" id="KW-1185">Reference proteome</keyword>
<dbReference type="AlphaFoldDB" id="A0A081B8T4"/>
<dbReference type="InterPro" id="IPR036249">
    <property type="entry name" value="Thioredoxin-like_sf"/>
</dbReference>
<evidence type="ECO:0000313" key="7">
    <source>
        <dbReference type="Proteomes" id="UP000028702"/>
    </source>
</evidence>
<dbReference type="PANTHER" id="PTHR42852">
    <property type="entry name" value="THIOL:DISULFIDE INTERCHANGE PROTEIN DSBE"/>
    <property type="match status" value="1"/>
</dbReference>
<protein>
    <submittedName>
        <fullName evidence="6">Redoxin</fullName>
    </submittedName>
</protein>